<dbReference type="InterPro" id="IPR000169">
    <property type="entry name" value="Pept_cys_AS"/>
</dbReference>
<evidence type="ECO:0000313" key="10">
    <source>
        <dbReference type="EMBL" id="CAH0579304.1"/>
    </source>
</evidence>
<keyword evidence="7" id="KW-1015">Disulfide bond</keyword>
<dbReference type="PROSITE" id="PS00639">
    <property type="entry name" value="THIOL_PROTEASE_HIS"/>
    <property type="match status" value="1"/>
</dbReference>
<evidence type="ECO:0000256" key="8">
    <source>
        <dbReference type="SAM" id="Phobius"/>
    </source>
</evidence>
<evidence type="ECO:0000256" key="5">
    <source>
        <dbReference type="ARBA" id="ARBA00022807"/>
    </source>
</evidence>
<evidence type="ECO:0000256" key="7">
    <source>
        <dbReference type="ARBA" id="ARBA00023157"/>
    </source>
</evidence>
<gene>
    <name evidence="10" type="ORF">CINC_LOCUS1086</name>
</gene>
<dbReference type="AlphaFoldDB" id="A0A9P0FPC0"/>
<dbReference type="Pfam" id="PF08127">
    <property type="entry name" value="Propeptide_C1"/>
    <property type="match status" value="1"/>
</dbReference>
<dbReference type="GO" id="GO:0006508">
    <property type="term" value="P:proteolysis"/>
    <property type="evidence" value="ECO:0007669"/>
    <property type="project" value="UniProtKB-KW"/>
</dbReference>
<evidence type="ECO:0000256" key="2">
    <source>
        <dbReference type="ARBA" id="ARBA00022670"/>
    </source>
</evidence>
<keyword evidence="5" id="KW-0788">Thiol protease</keyword>
<dbReference type="Proteomes" id="UP001154114">
    <property type="component" value="Chromosome 10"/>
</dbReference>
<keyword evidence="3" id="KW-0732">Signal</keyword>
<dbReference type="Pfam" id="PF00112">
    <property type="entry name" value="Peptidase_C1"/>
    <property type="match status" value="1"/>
</dbReference>
<dbReference type="FunFam" id="3.90.70.10:FF:000031">
    <property type="entry name" value="Cathepsin B"/>
    <property type="match status" value="1"/>
</dbReference>
<dbReference type="PROSITE" id="PS00640">
    <property type="entry name" value="THIOL_PROTEASE_ASN"/>
    <property type="match status" value="1"/>
</dbReference>
<sequence>METNMGTFRAAVNYFRPIQSKCLLIVVKRSTIIIFVCQVILLAVRIVNLRHERSSAVSPPCRALRCNYTACEHGYQVHPPRPPAAQSSRHIRSEYTSINHSAVKKKIKKRIMAASRATVVALVCALALATADIHNPLSDAFINLINSKQNTWRAGRNFPLLTPFTHLRKLVGVLRDEHLAKLPKVTHDAELIASLPENFDPRDKWPDCPTLNEIRDQGSCGSCWAFGAVEAMTDRYCTYSNGTQHFHFSAEDLLSCCPICGLGCNGGIPTLAWEYWKHFGLVSGGSYNSSQGCRPYEIAPCEHHVPGNRMPCNGDSKTPKCQKSCEAGYNVDYHKDKHYAKHVFSVSSNEDHIRAELFKNGPVEGAFTVYSDLLNYKNGVYKHTIGDALGGHAIKILGWGVENGNKYWLIANSWNSDWGDNGFFKILRGEDHCGIESSIVAGEPLIV</sequence>
<keyword evidence="8" id="KW-1133">Transmembrane helix</keyword>
<keyword evidence="11" id="KW-1185">Reference proteome</keyword>
<dbReference type="InterPro" id="IPR000668">
    <property type="entry name" value="Peptidase_C1A_C"/>
</dbReference>
<evidence type="ECO:0000256" key="6">
    <source>
        <dbReference type="ARBA" id="ARBA00023145"/>
    </source>
</evidence>
<evidence type="ECO:0000256" key="1">
    <source>
        <dbReference type="ARBA" id="ARBA00008455"/>
    </source>
</evidence>
<keyword evidence="8" id="KW-0472">Membrane</keyword>
<feature type="transmembrane region" description="Helical" evidence="8">
    <location>
        <begin position="23"/>
        <end position="44"/>
    </location>
</feature>
<evidence type="ECO:0000256" key="3">
    <source>
        <dbReference type="ARBA" id="ARBA00022729"/>
    </source>
</evidence>
<comment type="similarity">
    <text evidence="1">Belongs to the peptidase C1 family.</text>
</comment>
<dbReference type="EMBL" id="LR824013">
    <property type="protein sequence ID" value="CAH0579304.1"/>
    <property type="molecule type" value="Genomic_DNA"/>
</dbReference>
<reference evidence="10" key="1">
    <citation type="submission" date="2021-12" db="EMBL/GenBank/DDBJ databases">
        <authorList>
            <person name="King R."/>
        </authorList>
    </citation>
    <scope>NUCLEOTIDE SEQUENCE</scope>
</reference>
<dbReference type="SUPFAM" id="SSF54001">
    <property type="entry name" value="Cysteine proteinases"/>
    <property type="match status" value="1"/>
</dbReference>
<dbReference type="InterPro" id="IPR025660">
    <property type="entry name" value="Pept_his_AS"/>
</dbReference>
<evidence type="ECO:0000259" key="9">
    <source>
        <dbReference type="SMART" id="SM00645"/>
    </source>
</evidence>
<organism evidence="10 11">
    <name type="scientific">Chrysodeixis includens</name>
    <name type="common">Soybean looper</name>
    <name type="synonym">Pseudoplusia includens</name>
    <dbReference type="NCBI Taxonomy" id="689277"/>
    <lineage>
        <taxon>Eukaryota</taxon>
        <taxon>Metazoa</taxon>
        <taxon>Ecdysozoa</taxon>
        <taxon>Arthropoda</taxon>
        <taxon>Hexapoda</taxon>
        <taxon>Insecta</taxon>
        <taxon>Pterygota</taxon>
        <taxon>Neoptera</taxon>
        <taxon>Endopterygota</taxon>
        <taxon>Lepidoptera</taxon>
        <taxon>Glossata</taxon>
        <taxon>Ditrysia</taxon>
        <taxon>Noctuoidea</taxon>
        <taxon>Noctuidae</taxon>
        <taxon>Plusiinae</taxon>
        <taxon>Chrysodeixis</taxon>
    </lineage>
</organism>
<evidence type="ECO:0000313" key="11">
    <source>
        <dbReference type="Proteomes" id="UP001154114"/>
    </source>
</evidence>
<name>A0A9P0FPC0_CHRIL</name>
<keyword evidence="4" id="KW-0378">Hydrolase</keyword>
<dbReference type="Gene3D" id="3.90.70.10">
    <property type="entry name" value="Cysteine proteinases"/>
    <property type="match status" value="1"/>
</dbReference>
<dbReference type="PRINTS" id="PR00705">
    <property type="entry name" value="PAPAIN"/>
</dbReference>
<keyword evidence="2" id="KW-0645">Protease</keyword>
<dbReference type="InterPro" id="IPR012599">
    <property type="entry name" value="Propeptide_C1A"/>
</dbReference>
<feature type="domain" description="Peptidase C1A papain C-terminal" evidence="9">
    <location>
        <begin position="195"/>
        <end position="443"/>
    </location>
</feature>
<dbReference type="CDD" id="cd02620">
    <property type="entry name" value="Peptidase_C1A_CathepsinB"/>
    <property type="match status" value="1"/>
</dbReference>
<dbReference type="InterPro" id="IPR025661">
    <property type="entry name" value="Pept_asp_AS"/>
</dbReference>
<evidence type="ECO:0000256" key="4">
    <source>
        <dbReference type="ARBA" id="ARBA00022801"/>
    </source>
</evidence>
<dbReference type="OrthoDB" id="640249at2759"/>
<dbReference type="PROSITE" id="PS00139">
    <property type="entry name" value="THIOL_PROTEASE_CYS"/>
    <property type="match status" value="1"/>
</dbReference>
<keyword evidence="6" id="KW-0865">Zymogen</keyword>
<accession>A0A9P0FPC0</accession>
<keyword evidence="8" id="KW-0812">Transmembrane</keyword>
<protein>
    <recommendedName>
        <fullName evidence="9">Peptidase C1A papain C-terminal domain-containing protein</fullName>
    </recommendedName>
</protein>
<dbReference type="PANTHER" id="PTHR12411">
    <property type="entry name" value="CYSTEINE PROTEASE FAMILY C1-RELATED"/>
    <property type="match status" value="1"/>
</dbReference>
<dbReference type="SMART" id="SM00645">
    <property type="entry name" value="Pept_C1"/>
    <property type="match status" value="1"/>
</dbReference>
<dbReference type="GO" id="GO:0004197">
    <property type="term" value="F:cysteine-type endopeptidase activity"/>
    <property type="evidence" value="ECO:0007669"/>
    <property type="project" value="InterPro"/>
</dbReference>
<dbReference type="InterPro" id="IPR013128">
    <property type="entry name" value="Peptidase_C1A"/>
</dbReference>
<dbReference type="InterPro" id="IPR038765">
    <property type="entry name" value="Papain-like_cys_pep_sf"/>
</dbReference>
<proteinExistence type="inferred from homology"/>